<dbReference type="RefSeq" id="WP_211353481.1">
    <property type="nucleotide sequence ID" value="NZ_CP144375.1"/>
</dbReference>
<dbReference type="Gene3D" id="1.25.40.10">
    <property type="entry name" value="Tetratricopeptide repeat domain"/>
    <property type="match status" value="1"/>
</dbReference>
<dbReference type="Pfam" id="PF13424">
    <property type="entry name" value="TPR_12"/>
    <property type="match status" value="1"/>
</dbReference>
<proteinExistence type="predicted"/>
<evidence type="ECO:0000313" key="5">
    <source>
        <dbReference type="Proteomes" id="UP000256269"/>
    </source>
</evidence>
<feature type="region of interest" description="Disordered" evidence="3">
    <location>
        <begin position="105"/>
        <end position="146"/>
    </location>
</feature>
<dbReference type="Proteomes" id="UP000256269">
    <property type="component" value="Unassembled WGS sequence"/>
</dbReference>
<comment type="caution">
    <text evidence="4">The sequence shown here is derived from an EMBL/GenBank/DDBJ whole genome shotgun (WGS) entry which is preliminary data.</text>
</comment>
<evidence type="ECO:0000256" key="1">
    <source>
        <dbReference type="ARBA" id="ARBA00022737"/>
    </source>
</evidence>
<dbReference type="PANTHER" id="PTHR45641">
    <property type="entry name" value="TETRATRICOPEPTIDE REPEAT PROTEIN (AFU_ORTHOLOGUE AFUA_6G03870)"/>
    <property type="match status" value="1"/>
</dbReference>
<dbReference type="PANTHER" id="PTHR45641:SF19">
    <property type="entry name" value="NEPHROCYSTIN-3"/>
    <property type="match status" value="1"/>
</dbReference>
<name>A0A3E0GY96_9PSEU</name>
<protein>
    <submittedName>
        <fullName evidence="4">Tetratricopeptide repeat protein</fullName>
    </submittedName>
</protein>
<evidence type="ECO:0000256" key="2">
    <source>
        <dbReference type="ARBA" id="ARBA00022803"/>
    </source>
</evidence>
<feature type="compositionally biased region" description="Basic and acidic residues" evidence="3">
    <location>
        <begin position="105"/>
        <end position="119"/>
    </location>
</feature>
<organism evidence="4 5">
    <name type="scientific">Kutzneria buriramensis</name>
    <dbReference type="NCBI Taxonomy" id="1045776"/>
    <lineage>
        <taxon>Bacteria</taxon>
        <taxon>Bacillati</taxon>
        <taxon>Actinomycetota</taxon>
        <taxon>Actinomycetes</taxon>
        <taxon>Pseudonocardiales</taxon>
        <taxon>Pseudonocardiaceae</taxon>
        <taxon>Kutzneria</taxon>
    </lineage>
</organism>
<dbReference type="AlphaFoldDB" id="A0A3E0GY96"/>
<dbReference type="InterPro" id="IPR011990">
    <property type="entry name" value="TPR-like_helical_dom_sf"/>
</dbReference>
<evidence type="ECO:0000256" key="3">
    <source>
        <dbReference type="SAM" id="MobiDB-lite"/>
    </source>
</evidence>
<sequence>MRSSGGKAEAASSRTHGRCATSDPFTLLCRGSLAGAYLAAGDLDRAIPMYQRALDGQLRVLGGDDPDTLISYNNLGAAYEAAGDLERAIPLYRQTLDGRVRVLGKDDPAHADLPRETRQRQQVGATRRRLTSGSASSSAVHVKALP</sequence>
<reference evidence="4 5" key="1">
    <citation type="submission" date="2018-08" db="EMBL/GenBank/DDBJ databases">
        <title>Genomic Encyclopedia of Archaeal and Bacterial Type Strains, Phase II (KMG-II): from individual species to whole genera.</title>
        <authorList>
            <person name="Goeker M."/>
        </authorList>
    </citation>
    <scope>NUCLEOTIDE SEQUENCE [LARGE SCALE GENOMIC DNA]</scope>
    <source>
        <strain evidence="4 5">DSM 45791</strain>
    </source>
</reference>
<dbReference type="SUPFAM" id="SSF48452">
    <property type="entry name" value="TPR-like"/>
    <property type="match status" value="1"/>
</dbReference>
<keyword evidence="2" id="KW-0802">TPR repeat</keyword>
<gene>
    <name evidence="4" type="ORF">BCF44_1191</name>
</gene>
<accession>A0A3E0GY96</accession>
<dbReference type="EMBL" id="QUNO01000019">
    <property type="protein sequence ID" value="REH34725.1"/>
    <property type="molecule type" value="Genomic_DNA"/>
</dbReference>
<keyword evidence="5" id="KW-1185">Reference proteome</keyword>
<evidence type="ECO:0000313" key="4">
    <source>
        <dbReference type="EMBL" id="REH34725.1"/>
    </source>
</evidence>
<keyword evidence="1" id="KW-0677">Repeat</keyword>